<evidence type="ECO:0000313" key="6">
    <source>
        <dbReference type="WBParaSite" id="Csp11.Scaffold605.g5545.t1"/>
    </source>
</evidence>
<feature type="compositionally biased region" description="Acidic residues" evidence="2">
    <location>
        <begin position="96"/>
        <end position="111"/>
    </location>
</feature>
<dbReference type="WBParaSite" id="Csp11.Scaffold605.g5545.t1">
    <property type="protein sequence ID" value="Csp11.Scaffold605.g5545.t1"/>
    <property type="gene ID" value="Csp11.Scaffold605.g5545"/>
</dbReference>
<organism evidence="5 6">
    <name type="scientific">Caenorhabditis tropicalis</name>
    <dbReference type="NCBI Taxonomy" id="1561998"/>
    <lineage>
        <taxon>Eukaryota</taxon>
        <taxon>Metazoa</taxon>
        <taxon>Ecdysozoa</taxon>
        <taxon>Nematoda</taxon>
        <taxon>Chromadorea</taxon>
        <taxon>Rhabditida</taxon>
        <taxon>Rhabditina</taxon>
        <taxon>Rhabditomorpha</taxon>
        <taxon>Rhabditoidea</taxon>
        <taxon>Rhabditidae</taxon>
        <taxon>Peloderinae</taxon>
        <taxon>Caenorhabditis</taxon>
    </lineage>
</organism>
<evidence type="ECO:0000256" key="2">
    <source>
        <dbReference type="SAM" id="MobiDB-lite"/>
    </source>
</evidence>
<feature type="domain" description="DUF6570" evidence="4">
    <location>
        <begin position="445"/>
        <end position="570"/>
    </location>
</feature>
<feature type="region of interest" description="Disordered" evidence="2">
    <location>
        <begin position="88"/>
        <end position="125"/>
    </location>
</feature>
<protein>
    <submittedName>
        <fullName evidence="6">Helitron_like_N domain-containing protein</fullName>
    </submittedName>
</protein>
<dbReference type="Proteomes" id="UP000095282">
    <property type="component" value="Unplaced"/>
</dbReference>
<evidence type="ECO:0000313" key="5">
    <source>
        <dbReference type="Proteomes" id="UP000095282"/>
    </source>
</evidence>
<dbReference type="InterPro" id="IPR046700">
    <property type="entry name" value="DUF6570"/>
</dbReference>
<dbReference type="Pfam" id="PF14214">
    <property type="entry name" value="Helitron_like_N"/>
    <property type="match status" value="1"/>
</dbReference>
<dbReference type="InterPro" id="IPR025476">
    <property type="entry name" value="Helitron_helicase-like"/>
</dbReference>
<dbReference type="InterPro" id="IPR051055">
    <property type="entry name" value="PIF1_helicase"/>
</dbReference>
<feature type="coiled-coil region" evidence="1">
    <location>
        <begin position="147"/>
        <end position="174"/>
    </location>
</feature>
<feature type="domain" description="Helitron helicase-like" evidence="3">
    <location>
        <begin position="702"/>
        <end position="861"/>
    </location>
</feature>
<dbReference type="AlphaFoldDB" id="A0A1I7TFX1"/>
<dbReference type="STRING" id="1561998.A0A1I7TFX1"/>
<evidence type="ECO:0000259" key="3">
    <source>
        <dbReference type="Pfam" id="PF14214"/>
    </source>
</evidence>
<name>A0A1I7TFX1_9PELO</name>
<keyword evidence="1" id="KW-0175">Coiled coil</keyword>
<evidence type="ECO:0000259" key="4">
    <source>
        <dbReference type="Pfam" id="PF20209"/>
    </source>
</evidence>
<keyword evidence="5" id="KW-1185">Reference proteome</keyword>
<dbReference type="Pfam" id="PF20209">
    <property type="entry name" value="DUF6570"/>
    <property type="match status" value="1"/>
</dbReference>
<proteinExistence type="predicted"/>
<accession>A0A1I7TFX1</accession>
<sequence length="1123" mass="131273">MEKAEDLCNNVATYHAFAKDELDSLRSRVYYQLTFKICGPKDMTPDEVKKRQLFRMPFHTFEKDEEKYVSVCKLWDELLAEYMVGSPKRCTSPVSEENEGLLMEQEEEEGERADGNVVSGDGDDEEIIDNNAEVRNDDIIGIENGQLDEDMESVGDEEEEEEAAQEEIIQNETERNIDVNDVISTPKRPRMNEHGTIDDDVVEFMEEEHGTSARRLMAGDPITKAIIEYYTRARRCDKNCPVVDKREAAVVHDVLLAEITNGGNKEATTFNDLMLSALVYEWNGEIKSVQKYIEQFQQCYQGIRSILKRFREIDLLKKMVFECADVLRQKNVDVMKAFLKLIHLSDEQRLKFDDYYVKPKSQDHHKQGYVDEKNAALGETFKTEMKRAVTTKVCDVCSQYTSQNYLFKEPVSQWRRCLTKKFDGVNDRDNIRVCQMCKRDMLSGRNKYPRAALVNNFVADECPEELRCLNYLESILIERARANMKTCYLKSVSGKTTAMKSTNAVLVVLPTEIEATLKHVAKTLPSAECLNIQVRTGWGKEYIVSMAKVVRALEWLKENNKMYEDIEIDRNFKFVLNKDVMFEDPNATQQDADDLITDNYLLTQVYEEEIEEQPTRHIVEKTNEQTAFQKYSLKKNPYIPISLDSKNLDLMIFPKLHPYGEDGMDSNRKQELMPTKYVRTRLRARCRYWARSVPWLCYSFGRKQQLMLTSVQGIQARVRRGTTKENFDLADLNNQKRLLSAYSKSRGFPQYWKSVKFALRSHIIHYGPPTWFLTLNPNTKGWKDLHKVYSKILEEEINETNIDAAIAKDPEVFSRYWRTRVAVFWKTVILERDNPPLGLVTHYFHRVEYQHRGTQHLHCVLWTKERPGENATAVEIADFIDQYVTARMPHETEEKELHDIIVNNQMHWANHSKTCRRVARYQKRCYKTKCRFGFPRPELRRTIYFDDIKKCRVPGVTNRPYLLARTKNEILVNDYNPIISRLWNANTDVQYIPHKCRDIVNYICAYTTKGEKAKRRDKVDVDKYALQGLSKSKALFKVGLEMAEQREVGMLELIDDLMGHPNYGFDQAHINIPTDAYDNRLRALRPRDELKNKDDPIHMSSMLDDYYPERYWTLRIGVLNDYG</sequence>
<evidence type="ECO:0000256" key="1">
    <source>
        <dbReference type="SAM" id="Coils"/>
    </source>
</evidence>
<dbReference type="PANTHER" id="PTHR47642:SF5">
    <property type="entry name" value="ATP-DEPENDENT DNA HELICASE"/>
    <property type="match status" value="1"/>
</dbReference>
<dbReference type="PANTHER" id="PTHR47642">
    <property type="entry name" value="ATP-DEPENDENT DNA HELICASE"/>
    <property type="match status" value="1"/>
</dbReference>
<dbReference type="eggNOG" id="KOG0987">
    <property type="taxonomic scope" value="Eukaryota"/>
</dbReference>
<reference evidence="6" key="1">
    <citation type="submission" date="2016-11" db="UniProtKB">
        <authorList>
            <consortium name="WormBaseParasite"/>
        </authorList>
    </citation>
    <scope>IDENTIFICATION</scope>
</reference>